<dbReference type="Pfam" id="PF01212">
    <property type="entry name" value="Beta_elim_lyase"/>
    <property type="match status" value="1"/>
</dbReference>
<evidence type="ECO:0000256" key="2">
    <source>
        <dbReference type="ARBA" id="ARBA00006966"/>
    </source>
</evidence>
<proteinExistence type="inferred from homology"/>
<keyword evidence="3" id="KW-0663">Pyridoxal phosphate</keyword>
<feature type="domain" description="Aromatic amino acid beta-eliminating lyase/threonine aldolase" evidence="4">
    <location>
        <begin position="26"/>
        <end position="292"/>
    </location>
</feature>
<dbReference type="SUPFAM" id="SSF53383">
    <property type="entry name" value="PLP-dependent transferases"/>
    <property type="match status" value="1"/>
</dbReference>
<gene>
    <name evidence="5" type="ORF">ACFPGP_10965</name>
</gene>
<evidence type="ECO:0000259" key="4">
    <source>
        <dbReference type="Pfam" id="PF01212"/>
    </source>
</evidence>
<evidence type="ECO:0000313" key="6">
    <source>
        <dbReference type="Proteomes" id="UP001596087"/>
    </source>
</evidence>
<dbReference type="InterPro" id="IPR015424">
    <property type="entry name" value="PyrdxlP-dep_Trfase"/>
</dbReference>
<dbReference type="PANTHER" id="PTHR48097:SF9">
    <property type="entry name" value="L-THREONINE ALDOLASE"/>
    <property type="match status" value="1"/>
</dbReference>
<reference evidence="6" key="1">
    <citation type="journal article" date="2019" name="Int. J. Syst. Evol. Microbiol.">
        <title>The Global Catalogue of Microorganisms (GCM) 10K type strain sequencing project: providing services to taxonomists for standard genome sequencing and annotation.</title>
        <authorList>
            <consortium name="The Broad Institute Genomics Platform"/>
            <consortium name="The Broad Institute Genome Sequencing Center for Infectious Disease"/>
            <person name="Wu L."/>
            <person name="Ma J."/>
        </authorList>
    </citation>
    <scope>NUCLEOTIDE SEQUENCE [LARGE SCALE GENOMIC DNA]</scope>
    <source>
        <strain evidence="6">DFY41</strain>
    </source>
</reference>
<organism evidence="5 6">
    <name type="scientific">Nocardioides taihuensis</name>
    <dbReference type="NCBI Taxonomy" id="1835606"/>
    <lineage>
        <taxon>Bacteria</taxon>
        <taxon>Bacillati</taxon>
        <taxon>Actinomycetota</taxon>
        <taxon>Actinomycetes</taxon>
        <taxon>Propionibacteriales</taxon>
        <taxon>Nocardioidaceae</taxon>
        <taxon>Nocardioides</taxon>
    </lineage>
</organism>
<comment type="caution">
    <text evidence="5">The sequence shown here is derived from an EMBL/GenBank/DDBJ whole genome shotgun (WGS) entry which is preliminary data.</text>
</comment>
<dbReference type="EMBL" id="JBHSKD010000009">
    <property type="protein sequence ID" value="MFC5177196.1"/>
    <property type="molecule type" value="Genomic_DNA"/>
</dbReference>
<dbReference type="Proteomes" id="UP001596087">
    <property type="component" value="Unassembled WGS sequence"/>
</dbReference>
<evidence type="ECO:0000313" key="5">
    <source>
        <dbReference type="EMBL" id="MFC5177196.1"/>
    </source>
</evidence>
<sequence length="363" mass="39577">MSDDYWDRYRTAARACERTVFWHQPTRPAQVLAELAAEAERRDLWFDQYAERGAVELLEEQLVEIFGTGGAAFFPSGTMAQQAALRVWCDRAGVRRVAMPDLAHPLVHELDGPRLLHGLEVIHLTTGRTLSTAERLAAVPGRLGAVLVELPLRDAGCALPTWEELTALSAAARERGVALHVDGARIWEAQPFWDRPFTDIAALADSMYVSFYKGLGGLAGAALVGPSDFLDEARQWRKRMGGTIFRMTPEAISGLVGLREHLPRMAECLAWARALADGLASRGLTPHPTPPHTPTFEVWAPGDAATVNDRLLAFMEREGLQLTGPWSAADEPGRVRTELVVATPALAHDPDTVAGWVADVVGG</sequence>
<evidence type="ECO:0000256" key="3">
    <source>
        <dbReference type="ARBA" id="ARBA00022898"/>
    </source>
</evidence>
<dbReference type="RefSeq" id="WP_378589996.1">
    <property type="nucleotide sequence ID" value="NZ_JBHSKD010000009.1"/>
</dbReference>
<evidence type="ECO:0000256" key="1">
    <source>
        <dbReference type="ARBA" id="ARBA00001933"/>
    </source>
</evidence>
<dbReference type="InterPro" id="IPR015422">
    <property type="entry name" value="PyrdxlP-dep_Trfase_small"/>
</dbReference>
<dbReference type="Gene3D" id="3.40.640.10">
    <property type="entry name" value="Type I PLP-dependent aspartate aminotransferase-like (Major domain)"/>
    <property type="match status" value="1"/>
</dbReference>
<accession>A0ABW0BIT8</accession>
<dbReference type="PANTHER" id="PTHR48097">
    <property type="entry name" value="L-THREONINE ALDOLASE-RELATED"/>
    <property type="match status" value="1"/>
</dbReference>
<dbReference type="Gene3D" id="3.90.1150.10">
    <property type="entry name" value="Aspartate Aminotransferase, domain 1"/>
    <property type="match status" value="1"/>
</dbReference>
<dbReference type="InterPro" id="IPR015421">
    <property type="entry name" value="PyrdxlP-dep_Trfase_major"/>
</dbReference>
<dbReference type="InterPro" id="IPR001597">
    <property type="entry name" value="ArAA_b-elim_lyase/Thr_aldolase"/>
</dbReference>
<comment type="cofactor">
    <cofactor evidence="1">
        <name>pyridoxal 5'-phosphate</name>
        <dbReference type="ChEBI" id="CHEBI:597326"/>
    </cofactor>
</comment>
<protein>
    <submittedName>
        <fullName evidence="5">Threonine aldolase family protein</fullName>
    </submittedName>
</protein>
<name>A0ABW0BIT8_9ACTN</name>
<keyword evidence="6" id="KW-1185">Reference proteome</keyword>
<comment type="similarity">
    <text evidence="2">Belongs to the threonine aldolase family.</text>
</comment>